<gene>
    <name evidence="2" type="ORF">DFP90_10576</name>
</gene>
<dbReference type="RefSeq" id="WP_115936962.1">
    <property type="nucleotide sequence ID" value="NZ_QRDW01000005.1"/>
</dbReference>
<dbReference type="PANTHER" id="PTHR40943">
    <property type="entry name" value="CYTOPLASMIC PROTEIN-RELATED"/>
    <property type="match status" value="1"/>
</dbReference>
<dbReference type="InterPro" id="IPR014710">
    <property type="entry name" value="RmlC-like_jellyroll"/>
</dbReference>
<dbReference type="OrthoDB" id="9799053at2"/>
<dbReference type="CDD" id="cd02227">
    <property type="entry name" value="cupin_TM1112-like"/>
    <property type="match status" value="1"/>
</dbReference>
<proteinExistence type="predicted"/>
<dbReference type="InterPro" id="IPR008579">
    <property type="entry name" value="UGlyAH_Cupin_dom"/>
</dbReference>
<dbReference type="InterPro" id="IPR011051">
    <property type="entry name" value="RmlC_Cupin_sf"/>
</dbReference>
<organism evidence="2 3">
    <name type="scientific">Aestuariispira insulae</name>
    <dbReference type="NCBI Taxonomy" id="1461337"/>
    <lineage>
        <taxon>Bacteria</taxon>
        <taxon>Pseudomonadati</taxon>
        <taxon>Pseudomonadota</taxon>
        <taxon>Alphaproteobacteria</taxon>
        <taxon>Rhodospirillales</taxon>
        <taxon>Kiloniellaceae</taxon>
        <taxon>Aestuariispira</taxon>
    </lineage>
</organism>
<dbReference type="Pfam" id="PF05899">
    <property type="entry name" value="Cupin_3"/>
    <property type="match status" value="1"/>
</dbReference>
<comment type="caution">
    <text evidence="2">The sequence shown here is derived from an EMBL/GenBank/DDBJ whole genome shotgun (WGS) entry which is preliminary data.</text>
</comment>
<evidence type="ECO:0000313" key="3">
    <source>
        <dbReference type="Proteomes" id="UP000256845"/>
    </source>
</evidence>
<protein>
    <recommendedName>
        <fullName evidence="1">(S)-ureidoglycine aminohydrolase cupin domain-containing protein</fullName>
    </recommendedName>
</protein>
<dbReference type="AlphaFoldDB" id="A0A3D9HJV9"/>
<feature type="domain" description="(S)-ureidoglycine aminohydrolase cupin" evidence="1">
    <location>
        <begin position="44"/>
        <end position="115"/>
    </location>
</feature>
<dbReference type="Gene3D" id="2.60.120.10">
    <property type="entry name" value="Jelly Rolls"/>
    <property type="match status" value="1"/>
</dbReference>
<dbReference type="EMBL" id="QRDW01000005">
    <property type="protein sequence ID" value="RED49705.1"/>
    <property type="molecule type" value="Genomic_DNA"/>
</dbReference>
<dbReference type="PANTHER" id="PTHR40943:SF2">
    <property type="entry name" value="(S)-UREIDOGLYCINE AMINOHYDROLASE CUPIN DOMAIN-CONTAINING PROTEIN"/>
    <property type="match status" value="1"/>
</dbReference>
<dbReference type="Proteomes" id="UP000256845">
    <property type="component" value="Unassembled WGS sequence"/>
</dbReference>
<sequence>MSVGADKIIDFKEAAAEEIRYSPDAEKILAGNPEQMVQNFYTDDSNQFSAGIWSGRPGQHKVNYTEEEFCQILEGVVILHDASGNSRRFEKGDSFVIPAGFQGIWETVETARKIYVVYEK</sequence>
<keyword evidence="3" id="KW-1185">Reference proteome</keyword>
<accession>A0A3D9HJV9</accession>
<dbReference type="SUPFAM" id="SSF51182">
    <property type="entry name" value="RmlC-like cupins"/>
    <property type="match status" value="1"/>
</dbReference>
<name>A0A3D9HJV9_9PROT</name>
<evidence type="ECO:0000313" key="2">
    <source>
        <dbReference type="EMBL" id="RED49705.1"/>
    </source>
</evidence>
<evidence type="ECO:0000259" key="1">
    <source>
        <dbReference type="Pfam" id="PF05899"/>
    </source>
</evidence>
<reference evidence="2 3" key="1">
    <citation type="submission" date="2018-07" db="EMBL/GenBank/DDBJ databases">
        <title>Genomic Encyclopedia of Type Strains, Phase III (KMG-III): the genomes of soil and plant-associated and newly described type strains.</title>
        <authorList>
            <person name="Whitman W."/>
        </authorList>
    </citation>
    <scope>NUCLEOTIDE SEQUENCE [LARGE SCALE GENOMIC DNA]</scope>
    <source>
        <strain evidence="2 3">CECT 8488</strain>
    </source>
</reference>